<keyword evidence="1" id="KW-0812">Transmembrane</keyword>
<gene>
    <name evidence="2" type="ORF">B0A49_04999</name>
</gene>
<proteinExistence type="predicted"/>
<name>A0A4U0XBQ8_9PEZI</name>
<organism evidence="2 3">
    <name type="scientific">Cryomyces minteri</name>
    <dbReference type="NCBI Taxonomy" id="331657"/>
    <lineage>
        <taxon>Eukaryota</taxon>
        <taxon>Fungi</taxon>
        <taxon>Dikarya</taxon>
        <taxon>Ascomycota</taxon>
        <taxon>Pezizomycotina</taxon>
        <taxon>Dothideomycetes</taxon>
        <taxon>Dothideomycetes incertae sedis</taxon>
        <taxon>Cryomyces</taxon>
    </lineage>
</organism>
<comment type="caution">
    <text evidence="2">The sequence shown here is derived from an EMBL/GenBank/DDBJ whole genome shotgun (WGS) entry which is preliminary data.</text>
</comment>
<feature type="transmembrane region" description="Helical" evidence="1">
    <location>
        <begin position="16"/>
        <end position="38"/>
    </location>
</feature>
<dbReference type="AlphaFoldDB" id="A0A4U0XBQ8"/>
<sequence>MLNCSSDAELQPNPDISGIGVLIGFVGTAYITLILLVLRYVVGSSPDVYLDIDGGEYVNPIDRGVLRWIWKRMGGQPSRRWGPAIRNVSGILKCYVDQLKAKS</sequence>
<protein>
    <submittedName>
        <fullName evidence="2">Uncharacterized protein</fullName>
    </submittedName>
</protein>
<keyword evidence="1" id="KW-0472">Membrane</keyword>
<keyword evidence="3" id="KW-1185">Reference proteome</keyword>
<dbReference type="OrthoDB" id="5427664at2759"/>
<keyword evidence="1" id="KW-1133">Transmembrane helix</keyword>
<dbReference type="EMBL" id="NAJN01000382">
    <property type="protein sequence ID" value="TKA74150.1"/>
    <property type="molecule type" value="Genomic_DNA"/>
</dbReference>
<evidence type="ECO:0000256" key="1">
    <source>
        <dbReference type="SAM" id="Phobius"/>
    </source>
</evidence>
<reference evidence="2 3" key="1">
    <citation type="submission" date="2017-03" db="EMBL/GenBank/DDBJ databases">
        <title>Genomes of endolithic fungi from Antarctica.</title>
        <authorList>
            <person name="Coleine C."/>
            <person name="Masonjones S."/>
            <person name="Stajich J.E."/>
        </authorList>
    </citation>
    <scope>NUCLEOTIDE SEQUENCE [LARGE SCALE GENOMIC DNA]</scope>
    <source>
        <strain evidence="2 3">CCFEE 5187</strain>
    </source>
</reference>
<dbReference type="Proteomes" id="UP000308768">
    <property type="component" value="Unassembled WGS sequence"/>
</dbReference>
<evidence type="ECO:0000313" key="2">
    <source>
        <dbReference type="EMBL" id="TKA74150.1"/>
    </source>
</evidence>
<accession>A0A4U0XBQ8</accession>
<dbReference type="STRING" id="331657.A0A4U0XBQ8"/>
<evidence type="ECO:0000313" key="3">
    <source>
        <dbReference type="Proteomes" id="UP000308768"/>
    </source>
</evidence>